<evidence type="ECO:0000313" key="8">
    <source>
        <dbReference type="EMBL" id="KAF9443350.1"/>
    </source>
</evidence>
<keyword evidence="4 7" id="KW-1133">Transmembrane helix</keyword>
<evidence type="ECO:0000256" key="1">
    <source>
        <dbReference type="ARBA" id="ARBA00004141"/>
    </source>
</evidence>
<dbReference type="PANTHER" id="PTHR23511:SF5">
    <property type="entry name" value="MAJOR FACILITATOR-TYPE TRANSPORTER HXNZ-RELATED"/>
    <property type="match status" value="1"/>
</dbReference>
<dbReference type="OrthoDB" id="4139357at2759"/>
<keyword evidence="5 7" id="KW-0472">Membrane</keyword>
<evidence type="ECO:0000256" key="6">
    <source>
        <dbReference type="SAM" id="MobiDB-lite"/>
    </source>
</evidence>
<reference evidence="8" key="1">
    <citation type="submission" date="2020-11" db="EMBL/GenBank/DDBJ databases">
        <authorList>
            <consortium name="DOE Joint Genome Institute"/>
            <person name="Ahrendt S."/>
            <person name="Riley R."/>
            <person name="Andreopoulos W."/>
            <person name="Labutti K."/>
            <person name="Pangilinan J."/>
            <person name="Ruiz-Duenas F.J."/>
            <person name="Barrasa J.M."/>
            <person name="Sanchez-Garcia M."/>
            <person name="Camarero S."/>
            <person name="Miyauchi S."/>
            <person name="Serrano A."/>
            <person name="Linde D."/>
            <person name="Babiker R."/>
            <person name="Drula E."/>
            <person name="Ayuso-Fernandez I."/>
            <person name="Pacheco R."/>
            <person name="Padilla G."/>
            <person name="Ferreira P."/>
            <person name="Barriuso J."/>
            <person name="Kellner H."/>
            <person name="Castanera R."/>
            <person name="Alfaro M."/>
            <person name="Ramirez L."/>
            <person name="Pisabarro A.G."/>
            <person name="Kuo A."/>
            <person name="Tritt A."/>
            <person name="Lipzen A."/>
            <person name="He G."/>
            <person name="Yan M."/>
            <person name="Ng V."/>
            <person name="Cullen D."/>
            <person name="Martin F."/>
            <person name="Rosso M.-N."/>
            <person name="Henrissat B."/>
            <person name="Hibbett D."/>
            <person name="Martinez A.T."/>
            <person name="Grigoriev I.V."/>
        </authorList>
    </citation>
    <scope>NUCLEOTIDE SEQUENCE</scope>
    <source>
        <strain evidence="8">MF-IS2</strain>
    </source>
</reference>
<evidence type="ECO:0000256" key="7">
    <source>
        <dbReference type="SAM" id="Phobius"/>
    </source>
</evidence>
<evidence type="ECO:0000256" key="3">
    <source>
        <dbReference type="ARBA" id="ARBA00022692"/>
    </source>
</evidence>
<name>A0A9P6BZA4_9AGAR</name>
<dbReference type="EMBL" id="MU151486">
    <property type="protein sequence ID" value="KAF9443350.1"/>
    <property type="molecule type" value="Genomic_DNA"/>
</dbReference>
<evidence type="ECO:0000256" key="4">
    <source>
        <dbReference type="ARBA" id="ARBA00022989"/>
    </source>
</evidence>
<dbReference type="SUPFAM" id="SSF103473">
    <property type="entry name" value="MFS general substrate transporter"/>
    <property type="match status" value="1"/>
</dbReference>
<dbReference type="GO" id="GO:0022857">
    <property type="term" value="F:transmembrane transporter activity"/>
    <property type="evidence" value="ECO:0007669"/>
    <property type="project" value="InterPro"/>
</dbReference>
<feature type="transmembrane region" description="Helical" evidence="7">
    <location>
        <begin position="99"/>
        <end position="125"/>
    </location>
</feature>
<dbReference type="PANTHER" id="PTHR23511">
    <property type="entry name" value="SYNAPTIC VESICLE GLYCOPROTEIN 2"/>
    <property type="match status" value="1"/>
</dbReference>
<evidence type="ECO:0000256" key="2">
    <source>
        <dbReference type="ARBA" id="ARBA00022448"/>
    </source>
</evidence>
<dbReference type="Gene3D" id="1.20.1250.20">
    <property type="entry name" value="MFS general substrate transporter like domains"/>
    <property type="match status" value="1"/>
</dbReference>
<dbReference type="InterPro" id="IPR005828">
    <property type="entry name" value="MFS_sugar_transport-like"/>
</dbReference>
<keyword evidence="2" id="KW-0813">Transport</keyword>
<dbReference type="AlphaFoldDB" id="A0A9P6BZA4"/>
<comment type="subcellular location">
    <subcellularLocation>
        <location evidence="1">Membrane</location>
        <topology evidence="1">Multi-pass membrane protein</topology>
    </subcellularLocation>
</comment>
<accession>A0A9P6BZA4</accession>
<dbReference type="InterPro" id="IPR036259">
    <property type="entry name" value="MFS_trans_sf"/>
</dbReference>
<comment type="caution">
    <text evidence="8">The sequence shown here is derived from an EMBL/GenBank/DDBJ whole genome shotgun (WGS) entry which is preliminary data.</text>
</comment>
<keyword evidence="3 7" id="KW-0812">Transmembrane</keyword>
<sequence length="447" mass="49815">RVELILADPIRVYVVVDVGSVHGNHFTSSSATLFCAGQLHWRFIICHVRRGDVWSSWLGHMYPSNSLLIHLSTSLDSITHSRPTDSDILGRSAAFSITLFFTAVCGFFASFANSFGMLCFAFFLLDSAVGGSMPTDGTLLLEHMPKEKQYLVPPFLNSCCNPSTGLTGGLGLAAACDVETQSRGWEYLLMTLETTTLSMFLAQIVFFRLHESPRYLVHAGRPQEAVKSLQMNSERNGSDLEIELDDTTVFDARDVDGTASAGIPTDSNTSSEGGKSLRPPLRMQYHATRQAPTNLEGHSFKSPILDSYPPPAKMTLTFSVIVTNPELSISEDKQSTSSRLSSPTSQRLLDPQLCRHSTHYSIGGDLWRVSSRQSMASRRSSVCEYEQKCRLLPRWVRKPLAAWWDRTSMVLEPEWFRTTVLVWAGWFSMSLGESLDVHPMHNADWCL</sequence>
<proteinExistence type="predicted"/>
<evidence type="ECO:0000313" key="9">
    <source>
        <dbReference type="Proteomes" id="UP000807342"/>
    </source>
</evidence>
<dbReference type="GO" id="GO:0016020">
    <property type="term" value="C:membrane"/>
    <property type="evidence" value="ECO:0007669"/>
    <property type="project" value="UniProtKB-SubCell"/>
</dbReference>
<feature type="region of interest" description="Disordered" evidence="6">
    <location>
        <begin position="256"/>
        <end position="279"/>
    </location>
</feature>
<evidence type="ECO:0000256" key="5">
    <source>
        <dbReference type="ARBA" id="ARBA00023136"/>
    </source>
</evidence>
<organism evidence="8 9">
    <name type="scientific">Macrolepiota fuliginosa MF-IS2</name>
    <dbReference type="NCBI Taxonomy" id="1400762"/>
    <lineage>
        <taxon>Eukaryota</taxon>
        <taxon>Fungi</taxon>
        <taxon>Dikarya</taxon>
        <taxon>Basidiomycota</taxon>
        <taxon>Agaricomycotina</taxon>
        <taxon>Agaricomycetes</taxon>
        <taxon>Agaricomycetidae</taxon>
        <taxon>Agaricales</taxon>
        <taxon>Agaricineae</taxon>
        <taxon>Agaricaceae</taxon>
        <taxon>Macrolepiota</taxon>
    </lineage>
</organism>
<dbReference type="Pfam" id="PF00083">
    <property type="entry name" value="Sugar_tr"/>
    <property type="match status" value="1"/>
</dbReference>
<dbReference type="Proteomes" id="UP000807342">
    <property type="component" value="Unassembled WGS sequence"/>
</dbReference>
<gene>
    <name evidence="8" type="ORF">P691DRAFT_809102</name>
</gene>
<feature type="non-terminal residue" evidence="8">
    <location>
        <position position="1"/>
    </location>
</feature>
<keyword evidence="9" id="KW-1185">Reference proteome</keyword>
<protein>
    <submittedName>
        <fullName evidence="8">Uncharacterized protein</fullName>
    </submittedName>
</protein>